<protein>
    <recommendedName>
        <fullName evidence="11">Cytochrome c domain-containing protein</fullName>
    </recommendedName>
</protein>
<evidence type="ECO:0000256" key="10">
    <source>
        <dbReference type="SAM" id="Phobius"/>
    </source>
</evidence>
<feature type="binding site" description="covalent" evidence="8">
    <location>
        <position position="93"/>
    </location>
    <ligand>
        <name>heme c</name>
        <dbReference type="ChEBI" id="CHEBI:61717"/>
        <label>1</label>
    </ligand>
</feature>
<accession>A0A363D566</accession>
<feature type="binding site" description="axial binding residue" evidence="9">
    <location>
        <position position="371"/>
    </location>
    <ligand>
        <name>heme c</name>
        <dbReference type="ChEBI" id="CHEBI:61717"/>
        <label>2</label>
    </ligand>
    <ligandPart>
        <name>Fe</name>
        <dbReference type="ChEBI" id="CHEBI:18248"/>
    </ligandPart>
</feature>
<keyword evidence="10" id="KW-0812">Transmembrane</keyword>
<organism evidence="12 13">
    <name type="scientific">Arcobacter caeni</name>
    <dbReference type="NCBI Taxonomy" id="1912877"/>
    <lineage>
        <taxon>Bacteria</taxon>
        <taxon>Pseudomonadati</taxon>
        <taxon>Campylobacterota</taxon>
        <taxon>Epsilonproteobacteria</taxon>
        <taxon>Campylobacterales</taxon>
        <taxon>Arcobacteraceae</taxon>
        <taxon>Arcobacter</taxon>
    </lineage>
</organism>
<keyword evidence="4" id="KW-0732">Signal</keyword>
<dbReference type="InterPro" id="IPR004852">
    <property type="entry name" value="Di-haem_cyt_c_peroxidsae"/>
</dbReference>
<keyword evidence="10" id="KW-1133">Transmembrane helix</keyword>
<dbReference type="InterPro" id="IPR009056">
    <property type="entry name" value="Cyt_c-like_dom"/>
</dbReference>
<dbReference type="PANTHER" id="PTHR30600:SF7">
    <property type="entry name" value="CYTOCHROME C PEROXIDASE-RELATED"/>
    <property type="match status" value="1"/>
</dbReference>
<dbReference type="GO" id="GO:0004130">
    <property type="term" value="F:cytochrome-c peroxidase activity"/>
    <property type="evidence" value="ECO:0007669"/>
    <property type="project" value="TreeGrafter"/>
</dbReference>
<dbReference type="InterPro" id="IPR051395">
    <property type="entry name" value="Cytochrome_c_Peroxidase/MauG"/>
</dbReference>
<dbReference type="OrthoDB" id="9805202at2"/>
<dbReference type="GO" id="GO:0020037">
    <property type="term" value="F:heme binding"/>
    <property type="evidence" value="ECO:0007669"/>
    <property type="project" value="InterPro"/>
</dbReference>
<dbReference type="RefSeq" id="WP_108557600.1">
    <property type="nucleotide sequence ID" value="NZ_MUXE01000001.1"/>
</dbReference>
<feature type="binding site" description="covalent" evidence="8">
    <location>
        <position position="96"/>
    </location>
    <ligand>
        <name>heme c</name>
        <dbReference type="ChEBI" id="CHEBI:61717"/>
        <label>1</label>
    </ligand>
</feature>
<keyword evidence="7 9" id="KW-0408">Iron</keyword>
<dbReference type="AlphaFoldDB" id="A0A363D566"/>
<evidence type="ECO:0000256" key="2">
    <source>
        <dbReference type="ARBA" id="ARBA00022617"/>
    </source>
</evidence>
<dbReference type="PIRSF" id="PIRSF000294">
    <property type="entry name" value="Cytochrome-c_peroxidase"/>
    <property type="match status" value="1"/>
</dbReference>
<evidence type="ECO:0000256" key="5">
    <source>
        <dbReference type="ARBA" id="ARBA00022764"/>
    </source>
</evidence>
<reference evidence="12 13" key="1">
    <citation type="submission" date="2017-02" db="EMBL/GenBank/DDBJ databases">
        <title>Arcobacter caeni sp. nov, a new Arcobacter species isolated from reclaimed water.</title>
        <authorList>
            <person name="Figueras M.J."/>
            <person name="Perez-Cataluna A."/>
            <person name="Salas-Masso N."/>
        </authorList>
    </citation>
    <scope>NUCLEOTIDE SEQUENCE [LARGE SCALE GENOMIC DNA]</scope>
    <source>
        <strain evidence="12 13">RW17-10</strain>
    </source>
</reference>
<feature type="domain" description="Cytochrome c" evidence="11">
    <location>
        <begin position="71"/>
        <end position="234"/>
    </location>
</feature>
<feature type="domain" description="Cytochrome c" evidence="11">
    <location>
        <begin position="265"/>
        <end position="396"/>
    </location>
</feature>
<dbReference type="Pfam" id="PF03150">
    <property type="entry name" value="CCP_MauG"/>
    <property type="match status" value="2"/>
</dbReference>
<comment type="caution">
    <text evidence="12">The sequence shown here is derived from an EMBL/GenBank/DDBJ whole genome shotgun (WGS) entry which is preliminary data.</text>
</comment>
<evidence type="ECO:0000256" key="9">
    <source>
        <dbReference type="PIRSR" id="PIRSR000294-2"/>
    </source>
</evidence>
<feature type="binding site" description="axial binding residue" evidence="9">
    <location>
        <position position="97"/>
    </location>
    <ligand>
        <name>heme c</name>
        <dbReference type="ChEBI" id="CHEBI:61717"/>
        <label>1</label>
    </ligand>
    <ligandPart>
        <name>Fe</name>
        <dbReference type="ChEBI" id="CHEBI:18248"/>
    </ligandPart>
</feature>
<sequence>MKSFSQVIIIAFIFISFLLFLPNLTKERNFKTYTDSQLRATANAKGLKAIPNSYEELLKISDDENNPINLKKIALGKELFFDTKLSLDDTISCATCHMISKNSDDKKIILNAITSKKTPNDLKDANNCVICHLSDESGTDRLSTSIGYKGATNPHHLNTMTILNSSLAKYLTWNGEIKTLEQQISNSIQAPSKMNIKADDLVKKLKNDKKYISDFKEVFKDEIKENQDYLSFENIQKAIAVYVKTLLTRSSFDEFLEGNNESISKDAKRGLVNFMNFGCSGCHTGMSVGGQSVQRFPLRHFAGIHDLRPNLGSPPDFKIIDETFPFENKGGYLGRSDTQFFRVPILRNVTKTSPYFHNGAVDKIREAVEIMGRHQVGLNLSDQQIDEIVEFLKTLEGNVVDYSKDAKVIK</sequence>
<evidence type="ECO:0000313" key="12">
    <source>
        <dbReference type="EMBL" id="PUE66488.1"/>
    </source>
</evidence>
<dbReference type="InterPro" id="IPR026259">
    <property type="entry name" value="MauG/Cytc_peroxidase"/>
</dbReference>
<evidence type="ECO:0000256" key="6">
    <source>
        <dbReference type="ARBA" id="ARBA00023002"/>
    </source>
</evidence>
<evidence type="ECO:0000256" key="7">
    <source>
        <dbReference type="ARBA" id="ARBA00023004"/>
    </source>
</evidence>
<comment type="cofactor">
    <cofactor evidence="8">
        <name>heme</name>
        <dbReference type="ChEBI" id="CHEBI:30413"/>
    </cofactor>
    <text evidence="8">Binds 2 heme groups.</text>
</comment>
<dbReference type="SUPFAM" id="SSF46626">
    <property type="entry name" value="Cytochrome c"/>
    <property type="match status" value="3"/>
</dbReference>
<name>A0A363D566_9BACT</name>
<evidence type="ECO:0000256" key="8">
    <source>
        <dbReference type="PIRSR" id="PIRSR000294-1"/>
    </source>
</evidence>
<dbReference type="Gene3D" id="1.10.760.10">
    <property type="entry name" value="Cytochrome c-like domain"/>
    <property type="match status" value="3"/>
</dbReference>
<evidence type="ECO:0000256" key="4">
    <source>
        <dbReference type="ARBA" id="ARBA00022729"/>
    </source>
</evidence>
<dbReference type="InterPro" id="IPR036909">
    <property type="entry name" value="Cyt_c-like_dom_sf"/>
</dbReference>
<keyword evidence="6" id="KW-0560">Oxidoreductase</keyword>
<feature type="binding site" description="covalent" evidence="8">
    <location>
        <position position="282"/>
    </location>
    <ligand>
        <name>heme c</name>
        <dbReference type="ChEBI" id="CHEBI:61717"/>
        <label>2</label>
    </ligand>
</feature>
<comment type="PTM">
    <text evidence="8">Binds 2 heme groups per subunit.</text>
</comment>
<dbReference type="GO" id="GO:0009055">
    <property type="term" value="F:electron transfer activity"/>
    <property type="evidence" value="ECO:0007669"/>
    <property type="project" value="InterPro"/>
</dbReference>
<evidence type="ECO:0000313" key="13">
    <source>
        <dbReference type="Proteomes" id="UP000251135"/>
    </source>
</evidence>
<keyword evidence="3 9" id="KW-0479">Metal-binding</keyword>
<keyword evidence="10" id="KW-0472">Membrane</keyword>
<proteinExistence type="predicted"/>
<feature type="transmembrane region" description="Helical" evidence="10">
    <location>
        <begin position="6"/>
        <end position="24"/>
    </location>
</feature>
<keyword evidence="13" id="KW-1185">Reference proteome</keyword>
<evidence type="ECO:0000256" key="1">
    <source>
        <dbReference type="ARBA" id="ARBA00004418"/>
    </source>
</evidence>
<dbReference type="GO" id="GO:0046872">
    <property type="term" value="F:metal ion binding"/>
    <property type="evidence" value="ECO:0007669"/>
    <property type="project" value="UniProtKB-KW"/>
</dbReference>
<comment type="subcellular location">
    <subcellularLocation>
        <location evidence="1">Periplasm</location>
    </subcellularLocation>
</comment>
<dbReference type="Proteomes" id="UP000251135">
    <property type="component" value="Unassembled WGS sequence"/>
</dbReference>
<dbReference type="GO" id="GO:0042597">
    <property type="term" value="C:periplasmic space"/>
    <property type="evidence" value="ECO:0007669"/>
    <property type="project" value="UniProtKB-SubCell"/>
</dbReference>
<feature type="binding site" description="axial binding residue" evidence="9">
    <location>
        <position position="283"/>
    </location>
    <ligand>
        <name>heme c</name>
        <dbReference type="ChEBI" id="CHEBI:61717"/>
        <label>2</label>
    </ligand>
    <ligandPart>
        <name>Fe</name>
        <dbReference type="ChEBI" id="CHEBI:18248"/>
    </ligandPart>
</feature>
<feature type="binding site" description="covalent" evidence="8">
    <location>
        <position position="279"/>
    </location>
    <ligand>
        <name>heme c</name>
        <dbReference type="ChEBI" id="CHEBI:61717"/>
        <label>2</label>
    </ligand>
</feature>
<evidence type="ECO:0000259" key="11">
    <source>
        <dbReference type="PROSITE" id="PS51007"/>
    </source>
</evidence>
<dbReference type="EMBL" id="MUXE01000001">
    <property type="protein sequence ID" value="PUE66488.1"/>
    <property type="molecule type" value="Genomic_DNA"/>
</dbReference>
<gene>
    <name evidence="12" type="ORF">B0174_00090</name>
</gene>
<dbReference type="PANTHER" id="PTHR30600">
    <property type="entry name" value="CYTOCHROME C PEROXIDASE-RELATED"/>
    <property type="match status" value="1"/>
</dbReference>
<evidence type="ECO:0000256" key="3">
    <source>
        <dbReference type="ARBA" id="ARBA00022723"/>
    </source>
</evidence>
<keyword evidence="2 8" id="KW-0349">Heme</keyword>
<keyword evidence="5" id="KW-0574">Periplasm</keyword>
<dbReference type="PROSITE" id="PS51007">
    <property type="entry name" value="CYTC"/>
    <property type="match status" value="2"/>
</dbReference>